<sequence length="405" mass="45221">MSEQKSRKESNPSPPRGPGGFGGHGMMMPGEKASDFKGTIGRLIKYLGSYKLPILICFAFSAASAVFSIVGPKVLGQATTRLFEGAMGKIAGSGVGIDFSAIARILLTLALLYVLSALFGYIQSWIMAGVSVKISYRFRKDISEKINRLPLSYFDGVSQGEVLSRVTNDVDTVNQTLNQNISQIISSVTTLVGVLVMMLTISWLMTLVTLLIIPLSLILVTAVAKFSQKYFAQQQNYLGHVNGHIEEMYGGHLVMKAFNGEEKSVEEFDKLNRVLYDSAWKSQFLSGLMMPAMSFIGNLGFVAMCILGGWLAIKKAITVGDIFRRLSSMSNHSPSRWHRWRVFPTRFSKPPLRPKGSSNFWMKKRKVRTPGRQTLRSLWRIRWNLRMCVSAIPPIKSSSKIFRRR</sequence>
<feature type="compositionally biased region" description="Basic and acidic residues" evidence="9">
    <location>
        <begin position="1"/>
        <end position="10"/>
    </location>
</feature>
<reference evidence="12 13" key="1">
    <citation type="submission" date="2019-09" db="EMBL/GenBank/DDBJ databases">
        <title>Genome sequence of Clostridium sp. EA1.</title>
        <authorList>
            <person name="Poehlein A."/>
            <person name="Bengelsdorf F.R."/>
            <person name="Daniel R."/>
        </authorList>
    </citation>
    <scope>NUCLEOTIDE SEQUENCE [LARGE SCALE GENOMIC DNA]</scope>
    <source>
        <strain evidence="12 13">EA1</strain>
    </source>
</reference>
<feature type="transmembrane region" description="Helical" evidence="10">
    <location>
        <begin position="105"/>
        <end position="130"/>
    </location>
</feature>
<keyword evidence="5" id="KW-0547">Nucleotide-binding</keyword>
<name>A0A6N8HXU6_9FIRM</name>
<dbReference type="InterPro" id="IPR011527">
    <property type="entry name" value="ABC1_TM_dom"/>
</dbReference>
<feature type="transmembrane region" description="Helical" evidence="10">
    <location>
        <begin position="288"/>
        <end position="313"/>
    </location>
</feature>
<keyword evidence="13" id="KW-1185">Reference proteome</keyword>
<dbReference type="GO" id="GO:0005524">
    <property type="term" value="F:ATP binding"/>
    <property type="evidence" value="ECO:0007669"/>
    <property type="project" value="UniProtKB-KW"/>
</dbReference>
<evidence type="ECO:0000256" key="6">
    <source>
        <dbReference type="ARBA" id="ARBA00022840"/>
    </source>
</evidence>
<dbReference type="Pfam" id="PF00664">
    <property type="entry name" value="ABC_membrane"/>
    <property type="match status" value="1"/>
</dbReference>
<dbReference type="PANTHER" id="PTHR43394:SF1">
    <property type="entry name" value="ATP-BINDING CASSETTE SUB-FAMILY B MEMBER 10, MITOCHONDRIAL"/>
    <property type="match status" value="1"/>
</dbReference>
<feature type="domain" description="ABC transmembrane type-1" evidence="11">
    <location>
        <begin position="55"/>
        <end position="323"/>
    </location>
</feature>
<keyword evidence="7 10" id="KW-1133">Transmembrane helix</keyword>
<feature type="region of interest" description="Disordered" evidence="9">
    <location>
        <begin position="1"/>
        <end position="24"/>
    </location>
</feature>
<accession>A0A6N8HXU6</accession>
<evidence type="ECO:0000256" key="4">
    <source>
        <dbReference type="ARBA" id="ARBA00022692"/>
    </source>
</evidence>
<evidence type="ECO:0000256" key="9">
    <source>
        <dbReference type="SAM" id="MobiDB-lite"/>
    </source>
</evidence>
<dbReference type="EMBL" id="VWXL01000025">
    <property type="protein sequence ID" value="MVB10297.1"/>
    <property type="molecule type" value="Genomic_DNA"/>
</dbReference>
<evidence type="ECO:0000259" key="11">
    <source>
        <dbReference type="PROSITE" id="PS50929"/>
    </source>
</evidence>
<evidence type="ECO:0000256" key="10">
    <source>
        <dbReference type="SAM" id="Phobius"/>
    </source>
</evidence>
<evidence type="ECO:0000256" key="8">
    <source>
        <dbReference type="ARBA" id="ARBA00023136"/>
    </source>
</evidence>
<keyword evidence="2" id="KW-0813">Transport</keyword>
<dbReference type="AlphaFoldDB" id="A0A6N8HXU6"/>
<evidence type="ECO:0000256" key="7">
    <source>
        <dbReference type="ARBA" id="ARBA00022989"/>
    </source>
</evidence>
<dbReference type="InterPro" id="IPR039421">
    <property type="entry name" value="Type_1_exporter"/>
</dbReference>
<dbReference type="Gene3D" id="1.20.1560.10">
    <property type="entry name" value="ABC transporter type 1, transmembrane domain"/>
    <property type="match status" value="1"/>
</dbReference>
<evidence type="ECO:0000256" key="2">
    <source>
        <dbReference type="ARBA" id="ARBA00022448"/>
    </source>
</evidence>
<evidence type="ECO:0000313" key="12">
    <source>
        <dbReference type="EMBL" id="MVB10297.1"/>
    </source>
</evidence>
<gene>
    <name evidence="12" type="ORF">CAFE_09790</name>
</gene>
<keyword evidence="6" id="KW-0067">ATP-binding</keyword>
<dbReference type="GO" id="GO:0005886">
    <property type="term" value="C:plasma membrane"/>
    <property type="evidence" value="ECO:0007669"/>
    <property type="project" value="UniProtKB-SubCell"/>
</dbReference>
<proteinExistence type="predicted"/>
<evidence type="ECO:0000256" key="5">
    <source>
        <dbReference type="ARBA" id="ARBA00022741"/>
    </source>
</evidence>
<dbReference type="InterPro" id="IPR036640">
    <property type="entry name" value="ABC1_TM_sf"/>
</dbReference>
<evidence type="ECO:0000256" key="3">
    <source>
        <dbReference type="ARBA" id="ARBA00022475"/>
    </source>
</evidence>
<evidence type="ECO:0000256" key="1">
    <source>
        <dbReference type="ARBA" id="ARBA00004651"/>
    </source>
</evidence>
<protein>
    <submittedName>
        <fullName evidence="12">ABC transporter transmembrane region</fullName>
    </submittedName>
</protein>
<feature type="transmembrane region" description="Helical" evidence="10">
    <location>
        <begin position="52"/>
        <end position="71"/>
    </location>
</feature>
<keyword evidence="8 10" id="KW-0472">Membrane</keyword>
<dbReference type="GO" id="GO:0015421">
    <property type="term" value="F:ABC-type oligopeptide transporter activity"/>
    <property type="evidence" value="ECO:0007669"/>
    <property type="project" value="TreeGrafter"/>
</dbReference>
<dbReference type="PROSITE" id="PS50929">
    <property type="entry name" value="ABC_TM1F"/>
    <property type="match status" value="1"/>
</dbReference>
<dbReference type="PANTHER" id="PTHR43394">
    <property type="entry name" value="ATP-DEPENDENT PERMEASE MDL1, MITOCHONDRIAL"/>
    <property type="match status" value="1"/>
</dbReference>
<evidence type="ECO:0000313" key="13">
    <source>
        <dbReference type="Proteomes" id="UP000469440"/>
    </source>
</evidence>
<comment type="caution">
    <text evidence="12">The sequence shown here is derived from an EMBL/GenBank/DDBJ whole genome shotgun (WGS) entry which is preliminary data.</text>
</comment>
<dbReference type="CDD" id="cd18547">
    <property type="entry name" value="ABC_6TM_Tm288_like"/>
    <property type="match status" value="1"/>
</dbReference>
<dbReference type="SUPFAM" id="SSF90123">
    <property type="entry name" value="ABC transporter transmembrane region"/>
    <property type="match status" value="1"/>
</dbReference>
<dbReference type="FunFam" id="1.20.1560.10:FF:000011">
    <property type="entry name" value="Multidrug ABC transporter ATP-binding protein"/>
    <property type="match status" value="1"/>
</dbReference>
<dbReference type="Proteomes" id="UP000469440">
    <property type="component" value="Unassembled WGS sequence"/>
</dbReference>
<comment type="subcellular location">
    <subcellularLocation>
        <location evidence="1">Cell membrane</location>
        <topology evidence="1">Multi-pass membrane protein</topology>
    </subcellularLocation>
</comment>
<keyword evidence="4 10" id="KW-0812">Transmembrane</keyword>
<organism evidence="12 13">
    <name type="scientific">Caproicibacter fermentans</name>
    <dbReference type="NCBI Taxonomy" id="2576756"/>
    <lineage>
        <taxon>Bacteria</taxon>
        <taxon>Bacillati</taxon>
        <taxon>Bacillota</taxon>
        <taxon>Clostridia</taxon>
        <taxon>Eubacteriales</taxon>
        <taxon>Acutalibacteraceae</taxon>
        <taxon>Caproicibacter</taxon>
    </lineage>
</organism>
<keyword evidence="3" id="KW-1003">Cell membrane</keyword>